<reference evidence="2 3" key="1">
    <citation type="journal article" date="2015" name="Nature">
        <title>rRNA introns, odd ribosomes, and small enigmatic genomes across a large radiation of phyla.</title>
        <authorList>
            <person name="Brown C.T."/>
            <person name="Hug L.A."/>
            <person name="Thomas B.C."/>
            <person name="Sharon I."/>
            <person name="Castelle C.J."/>
            <person name="Singh A."/>
            <person name="Wilkins M.J."/>
            <person name="Williams K.H."/>
            <person name="Banfield J.F."/>
        </authorList>
    </citation>
    <scope>NUCLEOTIDE SEQUENCE [LARGE SCALE GENOMIC DNA]</scope>
</reference>
<keyword evidence="1" id="KW-0812">Transmembrane</keyword>
<comment type="caution">
    <text evidence="2">The sequence shown here is derived from an EMBL/GenBank/DDBJ whole genome shotgun (WGS) entry which is preliminary data.</text>
</comment>
<protein>
    <submittedName>
        <fullName evidence="2">Uncharacterized protein</fullName>
    </submittedName>
</protein>
<feature type="transmembrane region" description="Helical" evidence="1">
    <location>
        <begin position="50"/>
        <end position="66"/>
    </location>
</feature>
<dbReference type="PROSITE" id="PS51257">
    <property type="entry name" value="PROKAR_LIPOPROTEIN"/>
    <property type="match status" value="1"/>
</dbReference>
<sequence>MFKKLFSCGLSLIGLSCLALVLIGAMGAIQNSIAAGVYNFNLSPEFVRLLGWTALATALASFFAKLTRLPPQLGPWVLPVAYSILARILGGAELLNLFWGVALLRFILTEVLRWGSKLLGNVQQLVPNRSAQTILGSMFFPVYTLQSILGMLIVLGYFSNPPEMVLIAILGAFFGGNLILSVFPF</sequence>
<evidence type="ECO:0000313" key="2">
    <source>
        <dbReference type="EMBL" id="KKR85856.1"/>
    </source>
</evidence>
<name>A0A0G0UEN9_9BACT</name>
<organism evidence="2 3">
    <name type="scientific">Candidatus Woesebacteria bacterium GW2011_GWB1_41_10</name>
    <dbReference type="NCBI Taxonomy" id="1618577"/>
    <lineage>
        <taxon>Bacteria</taxon>
        <taxon>Candidatus Woeseibacteriota</taxon>
    </lineage>
</organism>
<dbReference type="AlphaFoldDB" id="A0A0G0UEN9"/>
<feature type="transmembrane region" description="Helical" evidence="1">
    <location>
        <begin position="134"/>
        <end position="158"/>
    </location>
</feature>
<accession>A0A0G0UEN9</accession>
<keyword evidence="1" id="KW-1133">Transmembrane helix</keyword>
<feature type="transmembrane region" description="Helical" evidence="1">
    <location>
        <begin position="164"/>
        <end position="183"/>
    </location>
</feature>
<evidence type="ECO:0000256" key="1">
    <source>
        <dbReference type="SAM" id="Phobius"/>
    </source>
</evidence>
<proteinExistence type="predicted"/>
<evidence type="ECO:0000313" key="3">
    <source>
        <dbReference type="Proteomes" id="UP000033858"/>
    </source>
</evidence>
<feature type="transmembrane region" description="Helical" evidence="1">
    <location>
        <begin position="73"/>
        <end position="90"/>
    </location>
</feature>
<keyword evidence="1" id="KW-0472">Membrane</keyword>
<gene>
    <name evidence="2" type="ORF">UU32_C0030G0003</name>
</gene>
<dbReference type="EMBL" id="LCAE01000030">
    <property type="protein sequence ID" value="KKR85856.1"/>
    <property type="molecule type" value="Genomic_DNA"/>
</dbReference>
<dbReference type="Proteomes" id="UP000033858">
    <property type="component" value="Unassembled WGS sequence"/>
</dbReference>